<organism evidence="1 2">
    <name type="scientific">Nibricoccus aquaticus</name>
    <dbReference type="NCBI Taxonomy" id="2576891"/>
    <lineage>
        <taxon>Bacteria</taxon>
        <taxon>Pseudomonadati</taxon>
        <taxon>Verrucomicrobiota</taxon>
        <taxon>Opitutia</taxon>
        <taxon>Opitutales</taxon>
        <taxon>Opitutaceae</taxon>
        <taxon>Nibricoccus</taxon>
    </lineage>
</organism>
<protein>
    <recommendedName>
        <fullName evidence="3">Plasmid stabilization protein</fullName>
    </recommendedName>
</protein>
<dbReference type="OrthoDB" id="595476at2"/>
<gene>
    <name evidence="1" type="ORF">CMV30_17025</name>
</gene>
<sequence length="78" mass="9494">MSWRVFLHGKAEKDLIAVQTWYDRNRPQLGDEFLDEIAIAIRQLETAPERERLYFLNFRRMLMRRFPYKLSIRSSMTA</sequence>
<dbReference type="EMBL" id="CP023344">
    <property type="protein sequence ID" value="ATC65512.1"/>
    <property type="molecule type" value="Genomic_DNA"/>
</dbReference>
<dbReference type="RefSeq" id="WP_096057141.1">
    <property type="nucleotide sequence ID" value="NZ_CP023344.1"/>
</dbReference>
<keyword evidence="2" id="KW-1185">Reference proteome</keyword>
<name>A0A290QMT6_9BACT</name>
<dbReference type="InterPro" id="IPR035093">
    <property type="entry name" value="RelE/ParE_toxin_dom_sf"/>
</dbReference>
<reference evidence="1 2" key="1">
    <citation type="submission" date="2017-09" db="EMBL/GenBank/DDBJ databases">
        <title>Complete genome sequence of Verrucomicrobial strain HZ-65, isolated from freshwater.</title>
        <authorList>
            <person name="Choi A."/>
        </authorList>
    </citation>
    <scope>NUCLEOTIDE SEQUENCE [LARGE SCALE GENOMIC DNA]</scope>
    <source>
        <strain evidence="1 2">HZ-65</strain>
    </source>
</reference>
<accession>A0A290QMT6</accession>
<proteinExistence type="predicted"/>
<dbReference type="Proteomes" id="UP000217265">
    <property type="component" value="Chromosome"/>
</dbReference>
<evidence type="ECO:0000313" key="2">
    <source>
        <dbReference type="Proteomes" id="UP000217265"/>
    </source>
</evidence>
<dbReference type="AlphaFoldDB" id="A0A290QMT6"/>
<evidence type="ECO:0008006" key="3">
    <source>
        <dbReference type="Google" id="ProtNLM"/>
    </source>
</evidence>
<evidence type="ECO:0000313" key="1">
    <source>
        <dbReference type="EMBL" id="ATC65512.1"/>
    </source>
</evidence>
<dbReference type="Gene3D" id="3.30.2310.20">
    <property type="entry name" value="RelE-like"/>
    <property type="match status" value="1"/>
</dbReference>
<dbReference type="KEGG" id="vbh:CMV30_17025"/>